<reference evidence="2" key="1">
    <citation type="submission" date="2019-12" db="EMBL/GenBank/DDBJ databases">
        <title>High-Quality draft genome sequences of three cyanobacteria isolated from the limestone walls of the Old Cathedral of Coimbra.</title>
        <authorList>
            <person name="Tiago I."/>
            <person name="Soares F."/>
            <person name="Portugal A."/>
        </authorList>
    </citation>
    <scope>NUCLEOTIDE SEQUENCE</scope>
    <source>
        <strain evidence="2">A</strain>
    </source>
</reference>
<dbReference type="RefSeq" id="WP_162425068.1">
    <property type="nucleotide sequence ID" value="NZ_WVIE01000032.1"/>
</dbReference>
<evidence type="ECO:0000313" key="3">
    <source>
        <dbReference type="Proteomes" id="UP000646053"/>
    </source>
</evidence>
<dbReference type="Proteomes" id="UP000646053">
    <property type="component" value="Unassembled WGS sequence"/>
</dbReference>
<comment type="caution">
    <text evidence="2">The sequence shown here is derived from an EMBL/GenBank/DDBJ whole genome shotgun (WGS) entry which is preliminary data.</text>
</comment>
<dbReference type="EMBL" id="WVIE01000032">
    <property type="protein sequence ID" value="NDJ19543.1"/>
    <property type="molecule type" value="Genomic_DNA"/>
</dbReference>
<feature type="chain" id="PRO_5035193505" evidence="1">
    <location>
        <begin position="27"/>
        <end position="197"/>
    </location>
</feature>
<name>A0A8J7ZAU5_9CYAN</name>
<gene>
    <name evidence="2" type="ORF">GS601_20020</name>
</gene>
<keyword evidence="1" id="KW-0732">Signal</keyword>
<sequence length="197" mass="22176">MIHHKGTSVFGLTLALYLGTVSSAQALPGQNVQTVMRWVQNHALLSPFERGIGELSGLPFYNSQAKVENGTVVFAMNPTDRTDKIVGEEIIAYQTQSNAGNTIFTRTNSEGLGIVQRIYDQSLTNDFQKSKYVARVEFNYVDLRFFQGKRFGYSTVSFKQPTDGQWFYHFRVISLENLNGLILGEQQCRRQSADGCE</sequence>
<evidence type="ECO:0000256" key="1">
    <source>
        <dbReference type="SAM" id="SignalP"/>
    </source>
</evidence>
<proteinExistence type="predicted"/>
<dbReference type="AlphaFoldDB" id="A0A8J7ZAU5"/>
<protein>
    <submittedName>
        <fullName evidence="2">Uncharacterized protein</fullName>
    </submittedName>
</protein>
<feature type="signal peptide" evidence="1">
    <location>
        <begin position="1"/>
        <end position="26"/>
    </location>
</feature>
<accession>A0A8J7ZAU5</accession>
<keyword evidence="3" id="KW-1185">Reference proteome</keyword>
<evidence type="ECO:0000313" key="2">
    <source>
        <dbReference type="EMBL" id="NDJ19543.1"/>
    </source>
</evidence>
<organism evidence="2 3">
    <name type="scientific">Myxacorys almedinensis A</name>
    <dbReference type="NCBI Taxonomy" id="2690445"/>
    <lineage>
        <taxon>Bacteria</taxon>
        <taxon>Bacillati</taxon>
        <taxon>Cyanobacteriota</taxon>
        <taxon>Cyanophyceae</taxon>
        <taxon>Leptolyngbyales</taxon>
        <taxon>Leptolyngbyaceae</taxon>
        <taxon>Myxacorys</taxon>
        <taxon>Myxacorys almedinensis</taxon>
    </lineage>
</organism>